<dbReference type="InterPro" id="IPR029063">
    <property type="entry name" value="SAM-dependent_MTases_sf"/>
</dbReference>
<dbReference type="PROSITE" id="PS00092">
    <property type="entry name" value="N6_MTASE"/>
    <property type="match status" value="1"/>
</dbReference>
<dbReference type="InterPro" id="IPR001091">
    <property type="entry name" value="RM_Methyltransferase"/>
</dbReference>
<keyword evidence="4 9" id="KW-0808">Transferase</keyword>
<dbReference type="Gene3D" id="3.40.50.150">
    <property type="entry name" value="Vaccinia Virus protein VP39"/>
    <property type="match status" value="1"/>
</dbReference>
<keyword evidence="3 9" id="KW-0489">Methyltransferase</keyword>
<dbReference type="GO" id="GO:0003677">
    <property type="term" value="F:DNA binding"/>
    <property type="evidence" value="ECO:0007669"/>
    <property type="project" value="InterPro"/>
</dbReference>
<evidence type="ECO:0000256" key="5">
    <source>
        <dbReference type="ARBA" id="ARBA00022691"/>
    </source>
</evidence>
<dbReference type="EMBL" id="VMHL01000003">
    <property type="protein sequence ID" value="TSJ89306.1"/>
    <property type="molecule type" value="Genomic_DNA"/>
</dbReference>
<organism evidence="9 10">
    <name type="scientific">Gilliamella apicola</name>
    <dbReference type="NCBI Taxonomy" id="1196095"/>
    <lineage>
        <taxon>Bacteria</taxon>
        <taxon>Pseudomonadati</taxon>
        <taxon>Pseudomonadota</taxon>
        <taxon>Gammaproteobacteria</taxon>
        <taxon>Orbales</taxon>
        <taxon>Orbaceae</taxon>
        <taxon>Gilliamella</taxon>
    </lineage>
</organism>
<reference evidence="9 10" key="1">
    <citation type="submission" date="2019-07" db="EMBL/GenBank/DDBJ databases">
        <title>Gilliamella genomes.</title>
        <authorList>
            <person name="Zheng H."/>
        </authorList>
    </citation>
    <scope>NUCLEOTIDE SEQUENCE [LARGE SCALE GENOMIC DNA]</scope>
    <source>
        <strain evidence="9 10">W8131</strain>
    </source>
</reference>
<dbReference type="Pfam" id="PF01555">
    <property type="entry name" value="N6_N4_Mtase"/>
    <property type="match status" value="1"/>
</dbReference>
<dbReference type="EC" id="2.1.1.72" evidence="2"/>
<keyword evidence="5" id="KW-0949">S-adenosyl-L-methionine</keyword>
<evidence type="ECO:0000256" key="1">
    <source>
        <dbReference type="ARBA" id="ARBA00006594"/>
    </source>
</evidence>
<dbReference type="Proteomes" id="UP000319138">
    <property type="component" value="Unassembled WGS sequence"/>
</dbReference>
<dbReference type="GO" id="GO:0032259">
    <property type="term" value="P:methylation"/>
    <property type="evidence" value="ECO:0007669"/>
    <property type="project" value="UniProtKB-KW"/>
</dbReference>
<feature type="domain" description="DNA methylase N-4/N-6" evidence="7">
    <location>
        <begin position="196"/>
        <end position="509"/>
    </location>
</feature>
<dbReference type="SUPFAM" id="SSF53335">
    <property type="entry name" value="S-adenosyl-L-methionine-dependent methyltransferases"/>
    <property type="match status" value="1"/>
</dbReference>
<dbReference type="GO" id="GO:0009007">
    <property type="term" value="F:site-specific DNA-methyltransferase (adenine-specific) activity"/>
    <property type="evidence" value="ECO:0007669"/>
    <property type="project" value="UniProtKB-EC"/>
</dbReference>
<comment type="catalytic activity">
    <reaction evidence="6">
        <text>a 2'-deoxyadenosine in DNA + S-adenosyl-L-methionine = an N(6)-methyl-2'-deoxyadenosine in DNA + S-adenosyl-L-homocysteine + H(+)</text>
        <dbReference type="Rhea" id="RHEA:15197"/>
        <dbReference type="Rhea" id="RHEA-COMP:12418"/>
        <dbReference type="Rhea" id="RHEA-COMP:12419"/>
        <dbReference type="ChEBI" id="CHEBI:15378"/>
        <dbReference type="ChEBI" id="CHEBI:57856"/>
        <dbReference type="ChEBI" id="CHEBI:59789"/>
        <dbReference type="ChEBI" id="CHEBI:90615"/>
        <dbReference type="ChEBI" id="CHEBI:90616"/>
        <dbReference type="EC" id="2.1.1.72"/>
    </reaction>
</comment>
<protein>
    <recommendedName>
        <fullName evidence="2">site-specific DNA-methyltransferase (adenine-specific)</fullName>
        <ecNumber evidence="2">2.1.1.72</ecNumber>
    </recommendedName>
</protein>
<proteinExistence type="inferred from homology"/>
<evidence type="ECO:0000256" key="3">
    <source>
        <dbReference type="ARBA" id="ARBA00022603"/>
    </source>
</evidence>
<accession>A0A556RKC3</accession>
<evidence type="ECO:0000256" key="6">
    <source>
        <dbReference type="ARBA" id="ARBA00047942"/>
    </source>
</evidence>
<dbReference type="AlphaFoldDB" id="A0A556RKC3"/>
<comment type="similarity">
    <text evidence="1">Belongs to the N(4)/N(6)-methyltransferase family.</text>
</comment>
<dbReference type="PRINTS" id="PR00508">
    <property type="entry name" value="S21N4MTFRASE"/>
</dbReference>
<evidence type="ECO:0000256" key="4">
    <source>
        <dbReference type="ARBA" id="ARBA00022679"/>
    </source>
</evidence>
<gene>
    <name evidence="9" type="ORF">FPQ14_07315</name>
</gene>
<dbReference type="Pfam" id="PF12564">
    <property type="entry name" value="TypeIII_RM_meth"/>
    <property type="match status" value="1"/>
</dbReference>
<dbReference type="InterPro" id="IPR002052">
    <property type="entry name" value="DNA_methylase_N6_adenine_CS"/>
</dbReference>
<evidence type="ECO:0000313" key="9">
    <source>
        <dbReference type="EMBL" id="TSJ89306.1"/>
    </source>
</evidence>
<evidence type="ECO:0000256" key="2">
    <source>
        <dbReference type="ARBA" id="ARBA00011900"/>
    </source>
</evidence>
<evidence type="ECO:0000259" key="7">
    <source>
        <dbReference type="Pfam" id="PF01555"/>
    </source>
</evidence>
<dbReference type="PIRSF" id="PIRSF015855">
    <property type="entry name" value="TypeIII_Mtase_mKpnI"/>
    <property type="match status" value="1"/>
</dbReference>
<sequence>MQTELIRQLNQVLNAFPEYWNNEKLQRTQVINDIKERKLDLIKALINNAKIKALYSTEVDGVLVFDFHALTNLLQYKEYWADSFTKYRNSVGLTSEGKYLNYNSDVALDFPFKDCVLEGGMTREEQGKDEIYYNEIIARDEIDRLFSPKVLTNVKRYSKNGVEENITDFSNEDNLIIKGNNLIALHSLKKRYAGKVKLIYIDPPYNTENDGFKYNDRFNHSTWLVFMKNRLEIAKELLSDDGIIFIQCDDNEQAYLKILLDSIFNENNFISTIVIKMSHLSGVKMSHRDKNIPKIKEYILAYSKNKTLLSLNECYQDANWDDVLSRYNSFLVVNEHNPNDYSQWTVISVKEAMSMNSVDENNKVDIENFKINNANKIFRTARNSSNQVMNLPKEKCFTKIITPTGLAKFIYNQEEVIFASNVIKNGKIGVPIGDIWSDIGINNLHNEGHFDFKNGKKPEKLIQRIIQLGSNEQDIILDFHLGSGTTVAIAHKMGRRYIGVEQMDYINDITVPRLQKVIEGEQGGISKDVNWQGGGSFVYTELKELNYTYIHQIQSAKSYDELAKLFEVMKQTAHLNYQVELDKILNDTYEVNGIDELVTFKDLTFDEQKHLLIELLDKNQLYVNADDMNDINLKVSEQDKAFTRSFYGKGE</sequence>
<feature type="domain" description="Type III restriction/modification enzyme methylation subunit" evidence="8">
    <location>
        <begin position="41"/>
        <end position="93"/>
    </location>
</feature>
<dbReference type="InterPro" id="IPR002295">
    <property type="entry name" value="N4/N6-MTase_EcoPI_Mod-like"/>
</dbReference>
<dbReference type="GO" id="GO:0008170">
    <property type="term" value="F:N-methyltransferase activity"/>
    <property type="evidence" value="ECO:0007669"/>
    <property type="project" value="InterPro"/>
</dbReference>
<dbReference type="InterPro" id="IPR022221">
    <property type="entry name" value="TypeIII_RM_meth"/>
</dbReference>
<evidence type="ECO:0000313" key="10">
    <source>
        <dbReference type="Proteomes" id="UP000319138"/>
    </source>
</evidence>
<dbReference type="RefSeq" id="WP_144189671.1">
    <property type="nucleotide sequence ID" value="NZ_VMHL01000003.1"/>
</dbReference>
<dbReference type="InterPro" id="IPR002941">
    <property type="entry name" value="DNA_methylase_N4/N6"/>
</dbReference>
<name>A0A556RKC3_9GAMM</name>
<comment type="caution">
    <text evidence="9">The sequence shown here is derived from an EMBL/GenBank/DDBJ whole genome shotgun (WGS) entry which is preliminary data.</text>
</comment>
<evidence type="ECO:0000259" key="8">
    <source>
        <dbReference type="Pfam" id="PF12564"/>
    </source>
</evidence>